<evidence type="ECO:0000313" key="3">
    <source>
        <dbReference type="EMBL" id="KDP32005.1"/>
    </source>
</evidence>
<dbReference type="EMBL" id="KK914593">
    <property type="protein sequence ID" value="KDP32005.1"/>
    <property type="molecule type" value="Genomic_DNA"/>
</dbReference>
<evidence type="ECO:0000313" key="4">
    <source>
        <dbReference type="Proteomes" id="UP000027138"/>
    </source>
</evidence>
<feature type="signal peptide" evidence="2">
    <location>
        <begin position="1"/>
        <end position="23"/>
    </location>
</feature>
<protein>
    <submittedName>
        <fullName evidence="3">Uncharacterized protein</fullName>
    </submittedName>
</protein>
<evidence type="ECO:0000256" key="1">
    <source>
        <dbReference type="SAM" id="MobiDB-lite"/>
    </source>
</evidence>
<gene>
    <name evidence="3" type="ORF">JCGZ_12466</name>
</gene>
<sequence>MSRFSLALLVVLVMFLFSKPILANGRPLSNTNQQETPSVSMDATSVSKSAEEVMMGNDQVLESDVEFPMASGPSRKGSGH</sequence>
<feature type="compositionally biased region" description="Polar residues" evidence="1">
    <location>
        <begin position="27"/>
        <end position="48"/>
    </location>
</feature>
<organism evidence="3 4">
    <name type="scientific">Jatropha curcas</name>
    <name type="common">Barbados nut</name>
    <dbReference type="NCBI Taxonomy" id="180498"/>
    <lineage>
        <taxon>Eukaryota</taxon>
        <taxon>Viridiplantae</taxon>
        <taxon>Streptophyta</taxon>
        <taxon>Embryophyta</taxon>
        <taxon>Tracheophyta</taxon>
        <taxon>Spermatophyta</taxon>
        <taxon>Magnoliopsida</taxon>
        <taxon>eudicotyledons</taxon>
        <taxon>Gunneridae</taxon>
        <taxon>Pentapetalae</taxon>
        <taxon>rosids</taxon>
        <taxon>fabids</taxon>
        <taxon>Malpighiales</taxon>
        <taxon>Euphorbiaceae</taxon>
        <taxon>Crotonoideae</taxon>
        <taxon>Jatropheae</taxon>
        <taxon>Jatropha</taxon>
    </lineage>
</organism>
<evidence type="ECO:0000256" key="2">
    <source>
        <dbReference type="SAM" id="SignalP"/>
    </source>
</evidence>
<keyword evidence="2" id="KW-0732">Signal</keyword>
<proteinExistence type="predicted"/>
<feature type="region of interest" description="Disordered" evidence="1">
    <location>
        <begin position="23"/>
        <end position="49"/>
    </location>
</feature>
<feature type="chain" id="PRO_5001639624" evidence="2">
    <location>
        <begin position="24"/>
        <end position="80"/>
    </location>
</feature>
<reference evidence="3 4" key="1">
    <citation type="journal article" date="2014" name="PLoS ONE">
        <title>Global Analysis of Gene Expression Profiles in Physic Nut (Jatropha curcas L.) Seedlings Exposed to Salt Stress.</title>
        <authorList>
            <person name="Zhang L."/>
            <person name="Zhang C."/>
            <person name="Wu P."/>
            <person name="Chen Y."/>
            <person name="Li M."/>
            <person name="Jiang H."/>
            <person name="Wu G."/>
        </authorList>
    </citation>
    <scope>NUCLEOTIDE SEQUENCE [LARGE SCALE GENOMIC DNA]</scope>
    <source>
        <strain evidence="4">cv. GZQX0401</strain>
        <tissue evidence="3">Young leaves</tissue>
    </source>
</reference>
<accession>A0A067KIA3</accession>
<dbReference type="Proteomes" id="UP000027138">
    <property type="component" value="Unassembled WGS sequence"/>
</dbReference>
<name>A0A067KIA3_JATCU</name>
<dbReference type="AlphaFoldDB" id="A0A067KIA3"/>
<keyword evidence="4" id="KW-1185">Reference proteome</keyword>